<sequence>MPGSGTRTFLDLEQYEASLRRAQIGVLIAPRLGFEARLVWAELHQLLLLRCDEEFPRIGFLSSPPRLATVTFCERSSSTPVWRGTKMQAGDIMFHSLGERLHQATAGPSVWSVIALDPARLDEYGRIFAERPISPPLKGQILRPSPRDAARLRRLHAQACRLAETKSGILAHPEVSRAIEQDLIPALVTCLTAASIQEIGTAERNHARIMIRFEEVLAAHPGQPLRMPDLCELIGVTDRTLRSCCAEFIGISPQRYMLLRRLKQVRAALFDADPGTASVAELARHHGFTQLGRFAGMYRAVFGEPPSTTLGRVRQARFTDP</sequence>
<gene>
    <name evidence="5" type="ORF">HRJ53_08545</name>
</gene>
<keyword evidence="6" id="KW-1185">Reference proteome</keyword>
<dbReference type="Gene3D" id="1.10.10.60">
    <property type="entry name" value="Homeodomain-like"/>
    <property type="match status" value="1"/>
</dbReference>
<dbReference type="GO" id="GO:0003700">
    <property type="term" value="F:DNA-binding transcription factor activity"/>
    <property type="evidence" value="ECO:0007669"/>
    <property type="project" value="InterPro"/>
</dbReference>
<dbReference type="AlphaFoldDB" id="A0A7V8NPD4"/>
<keyword evidence="1" id="KW-0805">Transcription regulation</keyword>
<dbReference type="InterPro" id="IPR018062">
    <property type="entry name" value="HTH_AraC-typ_CS"/>
</dbReference>
<name>A0A7V8NPD4_9BACT</name>
<reference evidence="5" key="1">
    <citation type="submission" date="2020-06" db="EMBL/GenBank/DDBJ databases">
        <title>Legume-microbial interactions unlock mineral nutrients during tropical forest succession.</title>
        <authorList>
            <person name="Epihov D.Z."/>
        </authorList>
    </citation>
    <scope>NUCLEOTIDE SEQUENCE [LARGE SCALE GENOMIC DNA]</scope>
    <source>
        <strain evidence="5">Pan2503</strain>
    </source>
</reference>
<dbReference type="Proteomes" id="UP000567293">
    <property type="component" value="Unassembled WGS sequence"/>
</dbReference>
<evidence type="ECO:0000313" key="5">
    <source>
        <dbReference type="EMBL" id="MBA0085031.1"/>
    </source>
</evidence>
<evidence type="ECO:0000313" key="6">
    <source>
        <dbReference type="Proteomes" id="UP000567293"/>
    </source>
</evidence>
<dbReference type="EMBL" id="JACDQQ010000828">
    <property type="protein sequence ID" value="MBA0085031.1"/>
    <property type="molecule type" value="Genomic_DNA"/>
</dbReference>
<accession>A0A7V8NPD4</accession>
<dbReference type="PANTHER" id="PTHR46796:SF12">
    <property type="entry name" value="HTH-TYPE DNA-BINDING TRANSCRIPTIONAL ACTIVATOR EUTR"/>
    <property type="match status" value="1"/>
</dbReference>
<dbReference type="PROSITE" id="PS01124">
    <property type="entry name" value="HTH_ARAC_FAMILY_2"/>
    <property type="match status" value="1"/>
</dbReference>
<evidence type="ECO:0000256" key="2">
    <source>
        <dbReference type="ARBA" id="ARBA00023125"/>
    </source>
</evidence>
<keyword evidence="2" id="KW-0238">DNA-binding</keyword>
<evidence type="ECO:0000259" key="4">
    <source>
        <dbReference type="PROSITE" id="PS01124"/>
    </source>
</evidence>
<dbReference type="InterPro" id="IPR018060">
    <property type="entry name" value="HTH_AraC"/>
</dbReference>
<comment type="caution">
    <text evidence="5">The sequence shown here is derived from an EMBL/GenBank/DDBJ whole genome shotgun (WGS) entry which is preliminary data.</text>
</comment>
<feature type="domain" description="HTH araC/xylS-type" evidence="4">
    <location>
        <begin position="211"/>
        <end position="312"/>
    </location>
</feature>
<evidence type="ECO:0000256" key="1">
    <source>
        <dbReference type="ARBA" id="ARBA00023015"/>
    </source>
</evidence>
<dbReference type="PANTHER" id="PTHR46796">
    <property type="entry name" value="HTH-TYPE TRANSCRIPTIONAL ACTIVATOR RHAS-RELATED"/>
    <property type="match status" value="1"/>
</dbReference>
<dbReference type="Pfam" id="PF12833">
    <property type="entry name" value="HTH_18"/>
    <property type="match status" value="1"/>
</dbReference>
<dbReference type="SMART" id="SM00342">
    <property type="entry name" value="HTH_ARAC"/>
    <property type="match status" value="1"/>
</dbReference>
<proteinExistence type="predicted"/>
<dbReference type="InterPro" id="IPR050204">
    <property type="entry name" value="AraC_XylS_family_regulators"/>
</dbReference>
<organism evidence="5 6">
    <name type="scientific">Candidatus Acidiferrum panamense</name>
    <dbReference type="NCBI Taxonomy" id="2741543"/>
    <lineage>
        <taxon>Bacteria</taxon>
        <taxon>Pseudomonadati</taxon>
        <taxon>Acidobacteriota</taxon>
        <taxon>Terriglobia</taxon>
        <taxon>Candidatus Acidiferrales</taxon>
        <taxon>Candidatus Acidiferrum</taxon>
    </lineage>
</organism>
<evidence type="ECO:0000256" key="3">
    <source>
        <dbReference type="ARBA" id="ARBA00023163"/>
    </source>
</evidence>
<dbReference type="PROSITE" id="PS00041">
    <property type="entry name" value="HTH_ARAC_FAMILY_1"/>
    <property type="match status" value="1"/>
</dbReference>
<dbReference type="GO" id="GO:0043565">
    <property type="term" value="F:sequence-specific DNA binding"/>
    <property type="evidence" value="ECO:0007669"/>
    <property type="project" value="InterPro"/>
</dbReference>
<keyword evidence="3" id="KW-0804">Transcription</keyword>
<protein>
    <submittedName>
        <fullName evidence="5">Helix-turn-helix domain-containing protein</fullName>
    </submittedName>
</protein>